<evidence type="ECO:0000256" key="2">
    <source>
        <dbReference type="ARBA" id="ARBA00008814"/>
    </source>
</evidence>
<evidence type="ECO:0000313" key="8">
    <source>
        <dbReference type="EMBL" id="SCL25257.1"/>
    </source>
</evidence>
<reference evidence="9" key="1">
    <citation type="submission" date="2016-06" db="EMBL/GenBank/DDBJ databases">
        <authorList>
            <person name="Varghese N."/>
        </authorList>
    </citation>
    <scope>NUCLEOTIDE SEQUENCE [LARGE SCALE GENOMIC DNA]</scope>
    <source>
        <strain evidence="9">DSM 46123</strain>
    </source>
</reference>
<keyword evidence="9" id="KW-1185">Reference proteome</keyword>
<dbReference type="Pfam" id="PF01497">
    <property type="entry name" value="Peripla_BP_2"/>
    <property type="match status" value="1"/>
</dbReference>
<proteinExistence type="inferred from homology"/>
<dbReference type="InterPro" id="IPR051313">
    <property type="entry name" value="Bact_iron-sidero_bind"/>
</dbReference>
<comment type="subcellular location">
    <subcellularLocation>
        <location evidence="1">Cell envelope</location>
    </subcellularLocation>
</comment>
<name>A0A1C6S7I7_9ACTN</name>
<dbReference type="PROSITE" id="PS50983">
    <property type="entry name" value="FE_B12_PBP"/>
    <property type="match status" value="1"/>
</dbReference>
<dbReference type="PANTHER" id="PTHR30532:SF24">
    <property type="entry name" value="FERRIC ENTEROBACTIN-BINDING PERIPLASMIC PROTEIN FEPB"/>
    <property type="match status" value="1"/>
</dbReference>
<comment type="similarity">
    <text evidence="2">Belongs to the bacterial solute-binding protein 8 family.</text>
</comment>
<dbReference type="EMBL" id="FMHU01000002">
    <property type="protein sequence ID" value="SCL25257.1"/>
    <property type="molecule type" value="Genomic_DNA"/>
</dbReference>
<keyword evidence="4 6" id="KW-0732">Signal</keyword>
<dbReference type="InterPro" id="IPR002491">
    <property type="entry name" value="ABC_transptr_periplasmic_BD"/>
</dbReference>
<evidence type="ECO:0000256" key="3">
    <source>
        <dbReference type="ARBA" id="ARBA00022448"/>
    </source>
</evidence>
<dbReference type="SUPFAM" id="SSF53807">
    <property type="entry name" value="Helical backbone' metal receptor"/>
    <property type="match status" value="1"/>
</dbReference>
<feature type="signal peptide" evidence="6">
    <location>
        <begin position="1"/>
        <end position="31"/>
    </location>
</feature>
<evidence type="ECO:0000259" key="7">
    <source>
        <dbReference type="PROSITE" id="PS50983"/>
    </source>
</evidence>
<evidence type="ECO:0000256" key="6">
    <source>
        <dbReference type="SAM" id="SignalP"/>
    </source>
</evidence>
<feature type="chain" id="PRO_5008745465" evidence="6">
    <location>
        <begin position="32"/>
        <end position="342"/>
    </location>
</feature>
<accession>A0A1C6S7I7</accession>
<dbReference type="AlphaFoldDB" id="A0A1C6S7I7"/>
<keyword evidence="3" id="KW-0813">Transport</keyword>
<sequence length="342" mass="35883">MSLIGSPVRGVGRLLAVGAAVAMTVLLGACGADTPAPGDASSAGAEGPWSFTDDRGTKIDLPKRPTRIVAQSHPAAALYDFGIKPVGVFGPQKTADGKPSPQIGNLDLTGVESVGTAFGEFQLEKLIALKPDLIVTVAYGPMIWYIPDEVRAKVEKIAPIAVIQLMGVAVPDAVKRFGDLSAALGADPDSPAIRQARTDFETAANALKAAVAAKPGLSVAVVSGTKENFFVADPEFHGDVKYLQQLGLQIVKPGKPEAGFESLSWEEAGRYKADLVLEDARPEGGLDSTQMATYPAWQNSPAVKANQVVDWQTETPFTYQRFTKVLTDTAAAVTKADAAVVP</sequence>
<gene>
    <name evidence="8" type="ORF">GA0074694_4171</name>
</gene>
<evidence type="ECO:0000256" key="4">
    <source>
        <dbReference type="ARBA" id="ARBA00022729"/>
    </source>
</evidence>
<evidence type="ECO:0000313" key="9">
    <source>
        <dbReference type="Proteomes" id="UP000198906"/>
    </source>
</evidence>
<feature type="region of interest" description="Disordered" evidence="5">
    <location>
        <begin position="36"/>
        <end position="56"/>
    </location>
</feature>
<evidence type="ECO:0000256" key="1">
    <source>
        <dbReference type="ARBA" id="ARBA00004196"/>
    </source>
</evidence>
<dbReference type="GO" id="GO:1901678">
    <property type="term" value="P:iron coordination entity transport"/>
    <property type="evidence" value="ECO:0007669"/>
    <property type="project" value="UniProtKB-ARBA"/>
</dbReference>
<evidence type="ECO:0000256" key="5">
    <source>
        <dbReference type="SAM" id="MobiDB-lite"/>
    </source>
</evidence>
<dbReference type="PANTHER" id="PTHR30532">
    <property type="entry name" value="IRON III DICITRATE-BINDING PERIPLASMIC PROTEIN"/>
    <property type="match status" value="1"/>
</dbReference>
<dbReference type="RefSeq" id="WP_091460806.1">
    <property type="nucleotide sequence ID" value="NZ_FMHU01000002.1"/>
</dbReference>
<organism evidence="8 9">
    <name type="scientific">Micromonospora inyonensis</name>
    <dbReference type="NCBI Taxonomy" id="47866"/>
    <lineage>
        <taxon>Bacteria</taxon>
        <taxon>Bacillati</taxon>
        <taxon>Actinomycetota</taxon>
        <taxon>Actinomycetes</taxon>
        <taxon>Micromonosporales</taxon>
        <taxon>Micromonosporaceae</taxon>
        <taxon>Micromonospora</taxon>
    </lineage>
</organism>
<dbReference type="GO" id="GO:0030288">
    <property type="term" value="C:outer membrane-bounded periplasmic space"/>
    <property type="evidence" value="ECO:0007669"/>
    <property type="project" value="TreeGrafter"/>
</dbReference>
<feature type="domain" description="Fe/B12 periplasmic-binding" evidence="7">
    <location>
        <begin position="66"/>
        <end position="342"/>
    </location>
</feature>
<dbReference type="Proteomes" id="UP000198906">
    <property type="component" value="Unassembled WGS sequence"/>
</dbReference>
<protein>
    <submittedName>
        <fullName evidence="8">Iron complex transport system substrate-binding protein</fullName>
    </submittedName>
</protein>
<dbReference type="Gene3D" id="3.40.50.1980">
    <property type="entry name" value="Nitrogenase molybdenum iron protein domain"/>
    <property type="match status" value="2"/>
</dbReference>
<dbReference type="STRING" id="47866.GA0074694_4171"/>